<organism evidence="3 4">
    <name type="scientific">Ahrensia kielensis</name>
    <dbReference type="NCBI Taxonomy" id="76980"/>
    <lineage>
        <taxon>Bacteria</taxon>
        <taxon>Pseudomonadati</taxon>
        <taxon>Pseudomonadota</taxon>
        <taxon>Alphaproteobacteria</taxon>
        <taxon>Hyphomicrobiales</taxon>
        <taxon>Ahrensiaceae</taxon>
        <taxon>Ahrensia</taxon>
    </lineage>
</organism>
<dbReference type="Pfam" id="PF01590">
    <property type="entry name" value="GAF"/>
    <property type="match status" value="1"/>
</dbReference>
<feature type="domain" description="DNA binding HTH" evidence="2">
    <location>
        <begin position="285"/>
        <end position="322"/>
    </location>
</feature>
<feature type="domain" description="GAF" evidence="1">
    <location>
        <begin position="71"/>
        <end position="189"/>
    </location>
</feature>
<dbReference type="SUPFAM" id="SSF46689">
    <property type="entry name" value="Homeodomain-like"/>
    <property type="match status" value="1"/>
</dbReference>
<evidence type="ECO:0000259" key="1">
    <source>
        <dbReference type="Pfam" id="PF01590"/>
    </source>
</evidence>
<reference evidence="3 4" key="1">
    <citation type="submission" date="2024-03" db="EMBL/GenBank/DDBJ databases">
        <title>Community enrichment and isolation of bacterial strains for fucoidan degradation.</title>
        <authorList>
            <person name="Sichert A."/>
        </authorList>
    </citation>
    <scope>NUCLEOTIDE SEQUENCE [LARGE SCALE GENOMIC DNA]</scope>
    <source>
        <strain evidence="3 4">AS62</strain>
    </source>
</reference>
<evidence type="ECO:0000313" key="4">
    <source>
        <dbReference type="Proteomes" id="UP001477870"/>
    </source>
</evidence>
<comment type="caution">
    <text evidence="3">The sequence shown here is derived from an EMBL/GenBank/DDBJ whole genome shotgun (WGS) entry which is preliminary data.</text>
</comment>
<dbReference type="InterPro" id="IPR029016">
    <property type="entry name" value="GAF-like_dom_sf"/>
</dbReference>
<dbReference type="InterPro" id="IPR002197">
    <property type="entry name" value="HTH_Fis"/>
</dbReference>
<accession>A0ABU9T5D3</accession>
<proteinExistence type="predicted"/>
<dbReference type="Gene3D" id="3.30.450.40">
    <property type="match status" value="1"/>
</dbReference>
<dbReference type="InterPro" id="IPR003018">
    <property type="entry name" value="GAF"/>
</dbReference>
<sequence>MREPYNHATRIDAAIARNEAAYAPLVASWQRSKKLHDLNPDKRSAPERLTQAEFNIAREQAGLLIKNSEASLDQLYQAVGDVGCNVILANREGVPLTRRGSPADDDTFESWGLWTGAIWSEASEGTNGVGTCIVEERPLTIHKDQHFHKKNIELSCTAAPIFDHEGELIAVVDVSSCRSDLTSRFSKLISSAVINAARTIEANYFSEKFSSAKILLVPQDTADAATQHRWQSAALIAVDQDDLIIGATRAARSIYKLGHQDIKNNVPLSSLLGHENDQAHRYATAEQRVIHQAIASTNGNISAAASALGISRATLHRKINKFRQSN</sequence>
<dbReference type="RefSeq" id="WP_342847850.1">
    <property type="nucleotide sequence ID" value="NZ_JBBMQO010000003.1"/>
</dbReference>
<name>A0ABU9T5D3_9HYPH</name>
<dbReference type="PRINTS" id="PR01590">
    <property type="entry name" value="HTHFIS"/>
</dbReference>
<keyword evidence="4" id="KW-1185">Reference proteome</keyword>
<dbReference type="Gene3D" id="1.10.10.60">
    <property type="entry name" value="Homeodomain-like"/>
    <property type="match status" value="1"/>
</dbReference>
<protein>
    <submittedName>
        <fullName evidence="3">Helix-turn-helix domain-containing protein</fullName>
    </submittedName>
</protein>
<dbReference type="InterPro" id="IPR009057">
    <property type="entry name" value="Homeodomain-like_sf"/>
</dbReference>
<dbReference type="SUPFAM" id="SSF55781">
    <property type="entry name" value="GAF domain-like"/>
    <property type="match status" value="1"/>
</dbReference>
<evidence type="ECO:0000259" key="2">
    <source>
        <dbReference type="Pfam" id="PF02954"/>
    </source>
</evidence>
<dbReference type="EMBL" id="JBBMQO010000003">
    <property type="protein sequence ID" value="MEM5501327.1"/>
    <property type="molecule type" value="Genomic_DNA"/>
</dbReference>
<dbReference type="Pfam" id="PF02954">
    <property type="entry name" value="HTH_8"/>
    <property type="match status" value="1"/>
</dbReference>
<gene>
    <name evidence="3" type="ORF">WNY59_06955</name>
</gene>
<evidence type="ECO:0000313" key="3">
    <source>
        <dbReference type="EMBL" id="MEM5501327.1"/>
    </source>
</evidence>
<dbReference type="Proteomes" id="UP001477870">
    <property type="component" value="Unassembled WGS sequence"/>
</dbReference>